<name>A0AAN8FGH4_TRICO</name>
<dbReference type="Proteomes" id="UP001331761">
    <property type="component" value="Unassembled WGS sequence"/>
</dbReference>
<sequence length="126" mass="14683">MTARPVVAIEDGDDEIQLFESLLAEHRQFLNRKISTKALLPLLEFVVEGRYELILRKSETYVNMKRAYKSNKSETLGQALNRFAVLLEEVTSEFYGARRYFREKEYHLKNIIDGLCGDTSETNEMK</sequence>
<reference evidence="1 2" key="1">
    <citation type="submission" date="2019-10" db="EMBL/GenBank/DDBJ databases">
        <title>Assembly and Annotation for the nematode Trichostrongylus colubriformis.</title>
        <authorList>
            <person name="Martin J."/>
        </authorList>
    </citation>
    <scope>NUCLEOTIDE SEQUENCE [LARGE SCALE GENOMIC DNA]</scope>
    <source>
        <strain evidence="1">G859</strain>
        <tissue evidence="1">Whole worm</tissue>
    </source>
</reference>
<proteinExistence type="predicted"/>
<dbReference type="AlphaFoldDB" id="A0AAN8FGH4"/>
<keyword evidence="2" id="KW-1185">Reference proteome</keyword>
<protein>
    <submittedName>
        <fullName evidence="1">Uncharacterized protein</fullName>
    </submittedName>
</protein>
<evidence type="ECO:0000313" key="1">
    <source>
        <dbReference type="EMBL" id="KAK5979311.1"/>
    </source>
</evidence>
<evidence type="ECO:0000313" key="2">
    <source>
        <dbReference type="Proteomes" id="UP001331761"/>
    </source>
</evidence>
<organism evidence="1 2">
    <name type="scientific">Trichostrongylus colubriformis</name>
    <name type="common">Black scour worm</name>
    <dbReference type="NCBI Taxonomy" id="6319"/>
    <lineage>
        <taxon>Eukaryota</taxon>
        <taxon>Metazoa</taxon>
        <taxon>Ecdysozoa</taxon>
        <taxon>Nematoda</taxon>
        <taxon>Chromadorea</taxon>
        <taxon>Rhabditida</taxon>
        <taxon>Rhabditina</taxon>
        <taxon>Rhabditomorpha</taxon>
        <taxon>Strongyloidea</taxon>
        <taxon>Trichostrongylidae</taxon>
        <taxon>Trichostrongylus</taxon>
    </lineage>
</organism>
<comment type="caution">
    <text evidence="1">The sequence shown here is derived from an EMBL/GenBank/DDBJ whole genome shotgun (WGS) entry which is preliminary data.</text>
</comment>
<dbReference type="EMBL" id="WIXE01008454">
    <property type="protein sequence ID" value="KAK5979311.1"/>
    <property type="molecule type" value="Genomic_DNA"/>
</dbReference>
<gene>
    <name evidence="1" type="ORF">GCK32_017177</name>
</gene>
<accession>A0AAN8FGH4</accession>